<accession>A0A2N3IG62</accession>
<gene>
    <name evidence="4" type="ORF">Rain11_1401</name>
</gene>
<dbReference type="SUPFAM" id="SSF51391">
    <property type="entry name" value="Thiamin phosphate synthase"/>
    <property type="match status" value="1"/>
</dbReference>
<sequence>MKAIYLVINPATPKEVLLAKLALALQENLYAVQIWDNFTAESQAKEIVPEIIAMCNAKNTPILINNRWQYLQEYPFSGVHFDNIPAHWQEIKKQLPKNCLLGITANNDLEVVKWAVQESFSYISFCSMFPSVTANSCELVSFETILQARKMTHLPIFLAGGISVEKLAELRAIQENFDGIALVSGIMSAENPQKAIQNYQQQIQTW</sequence>
<organism evidence="4 5">
    <name type="scientific">Raineya orbicola</name>
    <dbReference type="NCBI Taxonomy" id="2016530"/>
    <lineage>
        <taxon>Bacteria</taxon>
        <taxon>Pseudomonadati</taxon>
        <taxon>Bacteroidota</taxon>
        <taxon>Cytophagia</taxon>
        <taxon>Cytophagales</taxon>
        <taxon>Raineyaceae</taxon>
        <taxon>Raineya</taxon>
    </lineage>
</organism>
<dbReference type="InterPro" id="IPR013785">
    <property type="entry name" value="Aldolase_TIM"/>
</dbReference>
<dbReference type="GO" id="GO:0005737">
    <property type="term" value="C:cytoplasm"/>
    <property type="evidence" value="ECO:0007669"/>
    <property type="project" value="TreeGrafter"/>
</dbReference>
<protein>
    <submittedName>
        <fullName evidence="4">Thiamine monophosphate synthase/TENI</fullName>
    </submittedName>
</protein>
<keyword evidence="2" id="KW-0784">Thiamine biosynthesis</keyword>
<keyword evidence="5" id="KW-1185">Reference proteome</keyword>
<dbReference type="EMBL" id="NKXO01000020">
    <property type="protein sequence ID" value="PKQ69248.1"/>
    <property type="molecule type" value="Genomic_DNA"/>
</dbReference>
<comment type="caution">
    <text evidence="4">The sequence shown here is derived from an EMBL/GenBank/DDBJ whole genome shotgun (WGS) entry which is preliminary data.</text>
</comment>
<dbReference type="InterPro" id="IPR036206">
    <property type="entry name" value="ThiamineP_synth_sf"/>
</dbReference>
<comment type="pathway">
    <text evidence="1">Cofactor biosynthesis; thiamine diphosphate biosynthesis.</text>
</comment>
<dbReference type="RefSeq" id="WP_101358672.1">
    <property type="nucleotide sequence ID" value="NZ_NKXO01000020.1"/>
</dbReference>
<evidence type="ECO:0000256" key="1">
    <source>
        <dbReference type="ARBA" id="ARBA00004948"/>
    </source>
</evidence>
<dbReference type="AlphaFoldDB" id="A0A2N3IG62"/>
<dbReference type="GO" id="GO:0004789">
    <property type="term" value="F:thiamine-phosphate diphosphorylase activity"/>
    <property type="evidence" value="ECO:0007669"/>
    <property type="project" value="TreeGrafter"/>
</dbReference>
<dbReference type="PANTHER" id="PTHR20857:SF23">
    <property type="entry name" value="THIAMINE BIOSYNTHETIC BIFUNCTIONAL ENZYME"/>
    <property type="match status" value="1"/>
</dbReference>
<evidence type="ECO:0000256" key="2">
    <source>
        <dbReference type="ARBA" id="ARBA00022977"/>
    </source>
</evidence>
<dbReference type="Pfam" id="PF02581">
    <property type="entry name" value="TMP-TENI"/>
    <property type="match status" value="1"/>
</dbReference>
<feature type="domain" description="Thiamine phosphate synthase/TenI" evidence="3">
    <location>
        <begin position="4"/>
        <end position="186"/>
    </location>
</feature>
<dbReference type="OrthoDB" id="9810880at2"/>
<evidence type="ECO:0000259" key="3">
    <source>
        <dbReference type="Pfam" id="PF02581"/>
    </source>
</evidence>
<name>A0A2N3IG62_9BACT</name>
<evidence type="ECO:0000313" key="4">
    <source>
        <dbReference type="EMBL" id="PKQ69248.1"/>
    </source>
</evidence>
<dbReference type="Gene3D" id="3.20.20.70">
    <property type="entry name" value="Aldolase class I"/>
    <property type="match status" value="1"/>
</dbReference>
<proteinExistence type="predicted"/>
<dbReference type="PANTHER" id="PTHR20857">
    <property type="entry name" value="THIAMINE-PHOSPHATE PYROPHOSPHORYLASE"/>
    <property type="match status" value="1"/>
</dbReference>
<dbReference type="Proteomes" id="UP000233387">
    <property type="component" value="Unassembled WGS sequence"/>
</dbReference>
<reference evidence="4 5" key="1">
    <citation type="submission" date="2017-06" db="EMBL/GenBank/DDBJ databases">
        <title>Raineya orbicola gen. nov., sp. nov. a slightly thermophilic bacterium of the phylum Bacteroidetes and the description of Raineyaceae fam. nov.</title>
        <authorList>
            <person name="Albuquerque L."/>
            <person name="Polonia A.R.M."/>
            <person name="Barroso C."/>
            <person name="Froufe H.J.C."/>
            <person name="Lage O."/>
            <person name="Lobo-Da-Cunha A."/>
            <person name="Egas C."/>
            <person name="Da Costa M.S."/>
        </authorList>
    </citation>
    <scope>NUCLEOTIDE SEQUENCE [LARGE SCALE GENOMIC DNA]</scope>
    <source>
        <strain evidence="4 5">SPSPC-11</strain>
    </source>
</reference>
<dbReference type="GO" id="GO:0009228">
    <property type="term" value="P:thiamine biosynthetic process"/>
    <property type="evidence" value="ECO:0007669"/>
    <property type="project" value="UniProtKB-KW"/>
</dbReference>
<dbReference type="InterPro" id="IPR022998">
    <property type="entry name" value="ThiamineP_synth_TenI"/>
</dbReference>
<dbReference type="CDD" id="cd00564">
    <property type="entry name" value="TMP_TenI"/>
    <property type="match status" value="1"/>
</dbReference>
<evidence type="ECO:0000313" key="5">
    <source>
        <dbReference type="Proteomes" id="UP000233387"/>
    </source>
</evidence>